<organism evidence="1 2">
    <name type="scientific">Butyrivibrio hungatei</name>
    <dbReference type="NCBI Taxonomy" id="185008"/>
    <lineage>
        <taxon>Bacteria</taxon>
        <taxon>Bacillati</taxon>
        <taxon>Bacillota</taxon>
        <taxon>Clostridia</taxon>
        <taxon>Lachnospirales</taxon>
        <taxon>Lachnospiraceae</taxon>
        <taxon>Butyrivibrio</taxon>
    </lineage>
</organism>
<name>A0A1G5ECI3_9FIRM</name>
<keyword evidence="2" id="KW-1185">Reference proteome</keyword>
<gene>
    <name evidence="1" type="ORF">SAMN02910451_01915</name>
</gene>
<dbReference type="Proteomes" id="UP000183047">
    <property type="component" value="Unassembled WGS sequence"/>
</dbReference>
<accession>A0A1G5ECI3</accession>
<evidence type="ECO:0000313" key="1">
    <source>
        <dbReference type="EMBL" id="SCY24672.1"/>
    </source>
</evidence>
<dbReference type="AlphaFoldDB" id="A0A1G5ECI3"/>
<dbReference type="RefSeq" id="WP_026513614.1">
    <property type="nucleotide sequence ID" value="NZ_FMUR01000010.1"/>
</dbReference>
<protein>
    <submittedName>
        <fullName evidence="1">Uncharacterized protein</fullName>
    </submittedName>
</protein>
<proteinExistence type="predicted"/>
<reference evidence="2" key="1">
    <citation type="submission" date="2016-10" db="EMBL/GenBank/DDBJ databases">
        <authorList>
            <person name="Varghese N."/>
            <person name="Submissions S."/>
        </authorList>
    </citation>
    <scope>NUCLEOTIDE SEQUENCE [LARGE SCALE GENOMIC DNA]</scope>
    <source>
        <strain evidence="2">XBD2006</strain>
    </source>
</reference>
<dbReference type="OrthoDB" id="1627476at2"/>
<sequence length="80" mass="9044">MKTKIPETGELWVNCPVCGNKIMRAEFASCVEKCDVCGSVLRICATKRFVTTIVKDENEALIEILHRYHKELLGLAIEAY</sequence>
<evidence type="ECO:0000313" key="2">
    <source>
        <dbReference type="Proteomes" id="UP000183047"/>
    </source>
</evidence>
<dbReference type="EMBL" id="FMUR01000010">
    <property type="protein sequence ID" value="SCY24672.1"/>
    <property type="molecule type" value="Genomic_DNA"/>
</dbReference>